<feature type="compositionally biased region" description="Acidic residues" evidence="2">
    <location>
        <begin position="469"/>
        <end position="485"/>
    </location>
</feature>
<keyword evidence="4" id="KW-0732">Signal</keyword>
<feature type="compositionally biased region" description="Basic and acidic residues" evidence="2">
    <location>
        <begin position="446"/>
        <end position="462"/>
    </location>
</feature>
<evidence type="ECO:0000256" key="3">
    <source>
        <dbReference type="SAM" id="Phobius"/>
    </source>
</evidence>
<dbReference type="EMBL" id="FUXZ01000005">
    <property type="protein sequence ID" value="SKA63957.1"/>
    <property type="molecule type" value="Genomic_DNA"/>
</dbReference>
<dbReference type="Proteomes" id="UP000190814">
    <property type="component" value="Unassembled WGS sequence"/>
</dbReference>
<feature type="compositionally biased region" description="Basic and acidic residues" evidence="2">
    <location>
        <begin position="417"/>
        <end position="430"/>
    </location>
</feature>
<protein>
    <submittedName>
        <fullName evidence="5">Uncharacterized protein</fullName>
    </submittedName>
</protein>
<keyword evidence="3" id="KW-1133">Transmembrane helix</keyword>
<sequence>MKLLKRLTLTSLATVLMMASSVFADSSIKDVKITGKTTEGGTVDVYLTEEYKADSKEIKAVAPENVKELVIEPELNDENATYTTDWTKMDPGENTSRIFVKSSVGTIKYTVYTTLSDDKYNEYVQQHDEADSTLEVIGKKGAKYYVKKSLKDIELPYGFKRKKIKYHDTKVVAAFSEAKNMTLLYLLNESGEGEFFVYNETKDSFSKLKEIKVKSRLYTIAHPETRDKGLKKYDREYIKICGNRVKVWVKNEEEGLYLLYLMNWDGEIGLYQFDSKENVFQRFIINESAEATLDTADKTIAEQDKKYNAFVKKYNKENSFKWKIIIGLIVLIVVLGFVILNLGLKIASFRRKLKDAEDKAIRATSKRSKYYVEKPGIKTVVPNQKVEKKPKEDVDMKSVTPIGYDDLSIDMTDDVKKEFEGKPKSEDKKPSISNWENRARASRPSVEPRREIPVRSEGKAETAAKSSPVDDDDDDDGFEFIMIDD</sequence>
<feature type="chain" id="PRO_5010582819" evidence="4">
    <location>
        <begin position="25"/>
        <end position="485"/>
    </location>
</feature>
<feature type="signal peptide" evidence="4">
    <location>
        <begin position="1"/>
        <end position="24"/>
    </location>
</feature>
<evidence type="ECO:0000256" key="2">
    <source>
        <dbReference type="SAM" id="MobiDB-lite"/>
    </source>
</evidence>
<dbReference type="OrthoDB" id="2020989at2"/>
<keyword evidence="6" id="KW-1185">Reference proteome</keyword>
<feature type="coiled-coil region" evidence="1">
    <location>
        <begin position="339"/>
        <end position="366"/>
    </location>
</feature>
<dbReference type="AlphaFoldDB" id="A0A1T4VG85"/>
<accession>A0A1T4VG85</accession>
<feature type="region of interest" description="Disordered" evidence="2">
    <location>
        <begin position="417"/>
        <end position="485"/>
    </location>
</feature>
<evidence type="ECO:0000313" key="5">
    <source>
        <dbReference type="EMBL" id="SKA63957.1"/>
    </source>
</evidence>
<keyword evidence="3" id="KW-0812">Transmembrane</keyword>
<keyword evidence="3" id="KW-0472">Membrane</keyword>
<organism evidence="5 6">
    <name type="scientific">Eubacterium uniforme</name>
    <dbReference type="NCBI Taxonomy" id="39495"/>
    <lineage>
        <taxon>Bacteria</taxon>
        <taxon>Bacillati</taxon>
        <taxon>Bacillota</taxon>
        <taxon>Clostridia</taxon>
        <taxon>Eubacteriales</taxon>
        <taxon>Eubacteriaceae</taxon>
        <taxon>Eubacterium</taxon>
    </lineage>
</organism>
<dbReference type="STRING" id="39495.SAMN02745111_00854"/>
<name>A0A1T4VG85_9FIRM</name>
<reference evidence="5 6" key="1">
    <citation type="submission" date="2017-02" db="EMBL/GenBank/DDBJ databases">
        <authorList>
            <person name="Peterson S.W."/>
        </authorList>
    </citation>
    <scope>NUCLEOTIDE SEQUENCE [LARGE SCALE GENOMIC DNA]</scope>
    <source>
        <strain evidence="5 6">ATCC 35992</strain>
    </source>
</reference>
<dbReference type="RefSeq" id="WP_078765740.1">
    <property type="nucleotide sequence ID" value="NZ_FUXZ01000005.1"/>
</dbReference>
<evidence type="ECO:0000313" key="6">
    <source>
        <dbReference type="Proteomes" id="UP000190814"/>
    </source>
</evidence>
<keyword evidence="1" id="KW-0175">Coiled coil</keyword>
<evidence type="ECO:0000256" key="1">
    <source>
        <dbReference type="SAM" id="Coils"/>
    </source>
</evidence>
<proteinExistence type="predicted"/>
<feature type="transmembrane region" description="Helical" evidence="3">
    <location>
        <begin position="322"/>
        <end position="344"/>
    </location>
</feature>
<evidence type="ECO:0000256" key="4">
    <source>
        <dbReference type="SAM" id="SignalP"/>
    </source>
</evidence>
<gene>
    <name evidence="5" type="ORF">SAMN02745111_00854</name>
</gene>